<gene>
    <name evidence="2" type="ORF">sm9_1455</name>
</gene>
<dbReference type="Proteomes" id="UP000067738">
    <property type="component" value="Chromosome"/>
</dbReference>
<evidence type="ECO:0000313" key="3">
    <source>
        <dbReference type="Proteomes" id="UP000067738"/>
    </source>
</evidence>
<evidence type="ECO:0000313" key="2">
    <source>
        <dbReference type="EMBL" id="ALT69236.1"/>
    </source>
</evidence>
<keyword evidence="3" id="KW-1185">Reference proteome</keyword>
<dbReference type="InterPro" id="IPR013815">
    <property type="entry name" value="ATP_grasp_subdomain_1"/>
</dbReference>
<evidence type="ECO:0000259" key="1">
    <source>
        <dbReference type="Pfam" id="PF01326"/>
    </source>
</evidence>
<name>A0A0U3CY45_9EURY</name>
<dbReference type="GO" id="GO:0005524">
    <property type="term" value="F:ATP binding"/>
    <property type="evidence" value="ECO:0007669"/>
    <property type="project" value="InterPro"/>
</dbReference>
<dbReference type="GeneID" id="26736402"/>
<sequence length="880" mass="102420">MAAFDRVKSGIPGLDKALDNIRLGDNVVWNVTNLNEFSYFVNPYVKQAKKDNRNLIYIRFATHPPLIEMTEEDLILLKKEENNPNTEFCMIERDGIKIYMVNPYNQFETFTLEVHRIIEKEGYDAFYVFDCLSDLQAVWSTDLMMGNFFKVTCPFLFDLDTVAFFPIIRGRHSYDAIAKIRETTQLFLNVYSNSPEEVYVTPLKVWNRYSQTMFLGHKFNPQTGFVKVLQDGQEVSKYYKTINSNKYQDGRTLDSWERYMIEVRRKHDEGENIDDECDKICELMMTKDEKMLSKIKEYFTFEDYITIYDRRVGSGLVGGKTCGMLLARKIIEKNCPDIYNDIFEPDDSFYIGTDLFYTYIVSNDLWDLRVKQRTKEGYYKYGKELEEALKNGVFSDEIKKEFIHILDYFGQNPIIVRSSSFLEDGYGNAFAGKYESVFCVNRGSLEERLAAFEEAVKIVYSSTMNISALEYRKLNDLDDTDEQMGLLVQRVSGSYHGDYLFPTAAGVGFSYSPYSPLPNMDNSKGMLRLVMGLGTKAVDRTKKDYPRIVNLDKPEVTMTKDIKEKHRYSQHYLDVIDLKNISLHDIPIDEGLDVIPRYSKNVMVEHDREAERMFRDRGQPREIVFVNCEGIVKNHEFIDVMKRILNTLEIAYDYPVDIEYTVNVGENKSFNINLLQCRPLQVSVNNEAIEMPENQNVFFHIKESSMGMSRKSEIDIICYVDPHKYYEYPYAQKSSLSRIISDVNAYCKNNDKTALLIVPGRIGTSSPELGIPVVFADISHFTAILEEAYSDVGYMPELSFGSHMFQDLVEAEIYYGALFENEKRIEFNRDMIFDYPNILNDINPNLNDEIYDMIQVIDFDKDKAELYHDMNKDETMCIFK</sequence>
<dbReference type="Gene3D" id="3.30.1490.20">
    <property type="entry name" value="ATP-grasp fold, A domain"/>
    <property type="match status" value="1"/>
</dbReference>
<keyword evidence="2" id="KW-0808">Transferase</keyword>
<dbReference type="SUPFAM" id="SSF56059">
    <property type="entry name" value="Glutathione synthetase ATP-binding domain-like"/>
    <property type="match status" value="1"/>
</dbReference>
<dbReference type="InterPro" id="IPR002192">
    <property type="entry name" value="PPDK_AMP/ATP-bd"/>
</dbReference>
<proteinExistence type="predicted"/>
<dbReference type="Pfam" id="PF01326">
    <property type="entry name" value="PPDK_N"/>
    <property type="match status" value="1"/>
</dbReference>
<keyword evidence="2" id="KW-0418">Kinase</keyword>
<dbReference type="EMBL" id="CP011266">
    <property type="protein sequence ID" value="ALT69236.1"/>
    <property type="molecule type" value="Genomic_DNA"/>
</dbReference>
<accession>A0A0U3CY45</accession>
<protein>
    <submittedName>
        <fullName evidence="2">Phosphoenolpyruvate synthase/pyruvate phosphate dikinase</fullName>
    </submittedName>
</protein>
<dbReference type="RefSeq" id="WP_058739482.1">
    <property type="nucleotide sequence ID" value="NZ_CP011266.1"/>
</dbReference>
<dbReference type="GO" id="GO:0016301">
    <property type="term" value="F:kinase activity"/>
    <property type="evidence" value="ECO:0007669"/>
    <property type="project" value="UniProtKB-KW"/>
</dbReference>
<dbReference type="OrthoDB" id="74701at2157"/>
<dbReference type="KEGG" id="mmil:sm9_1455"/>
<feature type="domain" description="Pyruvate phosphate dikinase AMP/ATP-binding" evidence="1">
    <location>
        <begin position="316"/>
        <end position="692"/>
    </location>
</feature>
<reference evidence="2 3" key="1">
    <citation type="submission" date="2015-04" db="EMBL/GenBank/DDBJ databases">
        <title>The complete genome sequence of the rumen methanogen Methanobrevibacter millerae SM9.</title>
        <authorList>
            <person name="Leahy S.C."/>
            <person name="Kelly W.J."/>
            <person name="Pacheco D.M."/>
            <person name="Li D."/>
            <person name="Altermann E."/>
            <person name="Attwood G.T."/>
        </authorList>
    </citation>
    <scope>NUCLEOTIDE SEQUENCE [LARGE SCALE GENOMIC DNA]</scope>
    <source>
        <strain evidence="2 3">SM9</strain>
    </source>
</reference>
<dbReference type="AlphaFoldDB" id="A0A0U3CY45"/>
<organism evidence="2 3">
    <name type="scientific">Methanobrevibacter millerae</name>
    <dbReference type="NCBI Taxonomy" id="230361"/>
    <lineage>
        <taxon>Archaea</taxon>
        <taxon>Methanobacteriati</taxon>
        <taxon>Methanobacteriota</taxon>
        <taxon>Methanomada group</taxon>
        <taxon>Methanobacteria</taxon>
        <taxon>Methanobacteriales</taxon>
        <taxon>Methanobacteriaceae</taxon>
        <taxon>Methanobrevibacter</taxon>
    </lineage>
</organism>
<dbReference type="PATRIC" id="fig|230361.4.peg.1501"/>
<keyword evidence="2" id="KW-0670">Pyruvate</keyword>